<accession>A0A1M6N054</accession>
<dbReference type="NCBIfam" id="TIGR02865">
    <property type="entry name" value="spore_II_E"/>
    <property type="match status" value="1"/>
</dbReference>
<sequence>MQKLNTGTISKVYEKYGQALEIWNNNFILLGLLAFLLGRASILEGLMPFGIAFFAIMMTKDKKSLILGAIVLIGLMTVRGERYRYIITMILILITFRYLVKNLNFNIFKLAFLSGLINMISGTIYIFLTRFYLYDLFMIGFESIVVFVFSYILSYAIPALKNNSNRRILSNEEVICIAIVSSVAILGLSNAQILGFSLKNISGILLTLFFAYNGGASIGASVGVTIGVITSMTTTETPIIIGIYAFSGLLAGIFKDMGKMASALGLVLGNSILTFYVNGSTETLIQFEEILIAFGIFMITPKPLSNYIAKIINSKIKTIEIDRIYSEKIKRIMTRQLKEYSDAFHELGDTYSKIAEKEQIIESKDVTGLINDIANSICSNCSMKRSCWDNSFYSTYNSIIDAITILEARGKLDEKNMPIYLKKKCLKEDKLIDKINGVYEIHKIGYEWSKKLFEMRQLVSEQFNGVASIIDDLSTEIETKIEFNKDVEDALYVAFDKEKIFIDNITVLENERGKFQIDIEKKNCYNRKVCKNKIIPLVSKIIGKEVINKNSGCSLDNGKKNCVLQLVEAQRYKANTNIARISKNNEIISGDSYSFLTLKDNKYMVALSDGMGTGEKAARESMATITLLEQLMEAGFSKDIVIKTINSVLMSKSLDEAFSTIDLAIIDLCTAKVEFIKSGAVVSFIKKVNGEVEVIESSSLPAGILNDIFLDSKVKKLNDGDFIITMSDGILDADKNFIDKTDWIVEILESIDSRNPQRIADEILNKAIEKRGNKIEDDMTVLVTKIWKK</sequence>
<protein>
    <submittedName>
        <fullName evidence="4">Stage II sporulation protein E</fullName>
    </submittedName>
</protein>
<dbReference type="Gene3D" id="3.60.40.10">
    <property type="entry name" value="PPM-type phosphatase domain"/>
    <property type="match status" value="1"/>
</dbReference>
<name>A0A1M6N054_PARC5</name>
<dbReference type="SMART" id="SM00331">
    <property type="entry name" value="PP2C_SIG"/>
    <property type="match status" value="1"/>
</dbReference>
<dbReference type="InterPro" id="IPR014221">
    <property type="entry name" value="SpoII_E"/>
</dbReference>
<dbReference type="InterPro" id="IPR052016">
    <property type="entry name" value="Bact_Sigma-Reg"/>
</dbReference>
<organism evidence="4 5">
    <name type="scientific">Paramaledivibacter caminithermalis (strain DSM 15212 / CIP 107654 / DViRD3)</name>
    <name type="common">Clostridium caminithermale</name>
    <dbReference type="NCBI Taxonomy" id="1121301"/>
    <lineage>
        <taxon>Bacteria</taxon>
        <taxon>Bacillati</taxon>
        <taxon>Bacillota</taxon>
        <taxon>Clostridia</taxon>
        <taxon>Peptostreptococcales</taxon>
        <taxon>Caminicellaceae</taxon>
        <taxon>Paramaledivibacter</taxon>
    </lineage>
</organism>
<feature type="domain" description="PPM-type phosphatase" evidence="3">
    <location>
        <begin position="571"/>
        <end position="786"/>
    </location>
</feature>
<dbReference type="InterPro" id="IPR036457">
    <property type="entry name" value="PPM-type-like_dom_sf"/>
</dbReference>
<dbReference type="Pfam" id="PF07228">
    <property type="entry name" value="SpoIIE"/>
    <property type="match status" value="1"/>
</dbReference>
<dbReference type="PANTHER" id="PTHR43156">
    <property type="entry name" value="STAGE II SPORULATION PROTEIN E-RELATED"/>
    <property type="match status" value="1"/>
</dbReference>
<keyword evidence="5" id="KW-1185">Reference proteome</keyword>
<dbReference type="OrthoDB" id="9763774at2"/>
<evidence type="ECO:0000256" key="1">
    <source>
        <dbReference type="ARBA" id="ARBA00022801"/>
    </source>
</evidence>
<feature type="transmembrane region" description="Helical" evidence="2">
    <location>
        <begin position="174"/>
        <end position="198"/>
    </location>
</feature>
<dbReference type="PANTHER" id="PTHR43156:SF2">
    <property type="entry name" value="STAGE II SPORULATION PROTEIN E"/>
    <property type="match status" value="1"/>
</dbReference>
<dbReference type="STRING" id="1121301.SAMN02745912_01498"/>
<dbReference type="Proteomes" id="UP000184465">
    <property type="component" value="Unassembled WGS sequence"/>
</dbReference>
<keyword evidence="2" id="KW-0472">Membrane</keyword>
<reference evidence="4 5" key="1">
    <citation type="submission" date="2016-11" db="EMBL/GenBank/DDBJ databases">
        <authorList>
            <person name="Jaros S."/>
            <person name="Januszkiewicz K."/>
            <person name="Wedrychowicz H."/>
        </authorList>
    </citation>
    <scope>NUCLEOTIDE SEQUENCE [LARGE SCALE GENOMIC DNA]</scope>
    <source>
        <strain evidence="4 5">DSM 15212</strain>
    </source>
</reference>
<dbReference type="InterPro" id="IPR001932">
    <property type="entry name" value="PPM-type_phosphatase-like_dom"/>
</dbReference>
<dbReference type="PROSITE" id="PS51746">
    <property type="entry name" value="PPM_2"/>
    <property type="match status" value="1"/>
</dbReference>
<feature type="transmembrane region" description="Helical" evidence="2">
    <location>
        <begin position="134"/>
        <end position="153"/>
    </location>
</feature>
<feature type="transmembrane region" description="Helical" evidence="2">
    <location>
        <begin position="63"/>
        <end position="78"/>
    </location>
</feature>
<feature type="transmembrane region" description="Helical" evidence="2">
    <location>
        <begin position="107"/>
        <end position="128"/>
    </location>
</feature>
<dbReference type="SUPFAM" id="SSF81606">
    <property type="entry name" value="PP2C-like"/>
    <property type="match status" value="1"/>
</dbReference>
<evidence type="ECO:0000313" key="4">
    <source>
        <dbReference type="EMBL" id="SHJ89038.1"/>
    </source>
</evidence>
<feature type="transmembrane region" description="Helical" evidence="2">
    <location>
        <begin position="237"/>
        <end position="254"/>
    </location>
</feature>
<dbReference type="EMBL" id="FRAG01000014">
    <property type="protein sequence ID" value="SHJ89038.1"/>
    <property type="molecule type" value="Genomic_DNA"/>
</dbReference>
<dbReference type="Pfam" id="PF19732">
    <property type="entry name" value="SpoIIE_N"/>
    <property type="match status" value="1"/>
</dbReference>
<proteinExistence type="predicted"/>
<evidence type="ECO:0000313" key="5">
    <source>
        <dbReference type="Proteomes" id="UP000184465"/>
    </source>
</evidence>
<dbReference type="GO" id="GO:0004722">
    <property type="term" value="F:protein serine/threonine phosphatase activity"/>
    <property type="evidence" value="ECO:0007669"/>
    <property type="project" value="InterPro"/>
</dbReference>
<feature type="transmembrane region" description="Helical" evidence="2">
    <location>
        <begin position="27"/>
        <end position="56"/>
    </location>
</feature>
<feature type="transmembrane region" description="Helical" evidence="2">
    <location>
        <begin position="84"/>
        <end position="100"/>
    </location>
</feature>
<keyword evidence="2" id="KW-1133">Transmembrane helix</keyword>
<dbReference type="RefSeq" id="WP_073148511.1">
    <property type="nucleotide sequence ID" value="NZ_FRAG01000014.1"/>
</dbReference>
<keyword evidence="1" id="KW-0378">Hydrolase</keyword>
<evidence type="ECO:0000256" key="2">
    <source>
        <dbReference type="SAM" id="Phobius"/>
    </source>
</evidence>
<feature type="transmembrane region" description="Helical" evidence="2">
    <location>
        <begin position="204"/>
        <end position="230"/>
    </location>
</feature>
<dbReference type="InterPro" id="IPR045768">
    <property type="entry name" value="SpoIIE_N"/>
</dbReference>
<evidence type="ECO:0000259" key="3">
    <source>
        <dbReference type="PROSITE" id="PS51746"/>
    </source>
</evidence>
<keyword evidence="2" id="KW-0812">Transmembrane</keyword>
<dbReference type="AlphaFoldDB" id="A0A1M6N054"/>
<gene>
    <name evidence="4" type="ORF">SAMN02745912_01498</name>
</gene>